<dbReference type="Proteomes" id="UP000523545">
    <property type="component" value="Unassembled WGS sequence"/>
</dbReference>
<reference evidence="2 3" key="1">
    <citation type="submission" date="2020-07" db="EMBL/GenBank/DDBJ databases">
        <title>Sequencing the genomes of 1000 actinobacteria strains.</title>
        <authorList>
            <person name="Klenk H.-P."/>
        </authorList>
    </citation>
    <scope>NUCLEOTIDE SEQUENCE [LARGE SCALE GENOMIC DNA]</scope>
    <source>
        <strain evidence="2 3">DSM 45876</strain>
    </source>
</reference>
<feature type="transmembrane region" description="Helical" evidence="1">
    <location>
        <begin position="34"/>
        <end position="55"/>
    </location>
</feature>
<proteinExistence type="predicted"/>
<accession>A0A7Y9X228</accession>
<keyword evidence="1" id="KW-0472">Membrane</keyword>
<evidence type="ECO:0000256" key="1">
    <source>
        <dbReference type="SAM" id="Phobius"/>
    </source>
</evidence>
<gene>
    <name evidence="2" type="ORF">HNR22_003290</name>
</gene>
<evidence type="ECO:0000313" key="3">
    <source>
        <dbReference type="Proteomes" id="UP000523545"/>
    </source>
</evidence>
<keyword evidence="3" id="KW-1185">Reference proteome</keyword>
<comment type="caution">
    <text evidence="2">The sequence shown here is derived from an EMBL/GenBank/DDBJ whole genome shotgun (WGS) entry which is preliminary data.</text>
</comment>
<keyword evidence="1" id="KW-1133">Transmembrane helix</keyword>
<organism evidence="2 3">
    <name type="scientific">Micromonospora jinlongensis</name>
    <dbReference type="NCBI Taxonomy" id="1287877"/>
    <lineage>
        <taxon>Bacteria</taxon>
        <taxon>Bacillati</taxon>
        <taxon>Actinomycetota</taxon>
        <taxon>Actinomycetes</taxon>
        <taxon>Micromonosporales</taxon>
        <taxon>Micromonosporaceae</taxon>
        <taxon>Micromonospora</taxon>
    </lineage>
</organism>
<feature type="transmembrane region" description="Helical" evidence="1">
    <location>
        <begin position="67"/>
        <end position="91"/>
    </location>
</feature>
<sequence length="363" mass="39207">MASRSRDTSSGRARRRPGIGWLGRRLPARAVEAASHLQAFVLSGVVTVLALRAYLEATNYPQLGGGGLHIAHVLWGGLLLAVGLGIPLVFLGEGPRTAGAVVGGVGFGLFIDEVGKFVTTGTDYFYAPAAAIIYVAFALLVLLTQAVRGRTGRSRLTSAERTANALDVVLSGQPAGLTDRRRAEVRRLVRGAGSATEAAMAQLLDTLPRREPPPAGFWQRSMDRARRLAVWATRQRWLVWLVVAYLVVEPFLIMVAVLLDGVTGELDQEREWGAVLGVTATALVTAVLSLRAAWLLRSNRPDAFRLFKLALLIDLLFGQVFNFTVNQFGAVAVVALDLALLGVVTAEHRRLRRAADRGDHPPR</sequence>
<feature type="transmembrane region" description="Helical" evidence="1">
    <location>
        <begin position="306"/>
        <end position="322"/>
    </location>
</feature>
<feature type="transmembrane region" description="Helical" evidence="1">
    <location>
        <begin position="237"/>
        <end position="259"/>
    </location>
</feature>
<feature type="transmembrane region" description="Helical" evidence="1">
    <location>
        <begin position="271"/>
        <end position="294"/>
    </location>
</feature>
<feature type="transmembrane region" description="Helical" evidence="1">
    <location>
        <begin position="328"/>
        <end position="346"/>
    </location>
</feature>
<keyword evidence="1" id="KW-0812">Transmembrane</keyword>
<feature type="transmembrane region" description="Helical" evidence="1">
    <location>
        <begin position="98"/>
        <end position="118"/>
    </location>
</feature>
<evidence type="ECO:0000313" key="2">
    <source>
        <dbReference type="EMBL" id="NYH43563.1"/>
    </source>
</evidence>
<dbReference type="EMBL" id="JACCHK010000001">
    <property type="protein sequence ID" value="NYH43563.1"/>
    <property type="molecule type" value="Genomic_DNA"/>
</dbReference>
<protein>
    <submittedName>
        <fullName evidence="2">Uncharacterized protein</fullName>
    </submittedName>
</protein>
<dbReference type="AlphaFoldDB" id="A0A7Y9X228"/>
<feature type="transmembrane region" description="Helical" evidence="1">
    <location>
        <begin position="124"/>
        <end position="143"/>
    </location>
</feature>
<name>A0A7Y9X228_9ACTN</name>